<protein>
    <submittedName>
        <fullName evidence="6">Uncharacterized protein</fullName>
    </submittedName>
</protein>
<sequence length="189" mass="20797">MHLLRYIPALLSFTVAVTNGFFNFTDIDMEAVGKSYHNNGNNSVIDYCAKLTVKQHPLQEELTNTTLTKASRSGMLGAPEVLTLGENFIHLIGGKKALDVGTYTGASALAWALAAGEGGKVRKKNWLCLVQRLIAEGESDTFDFAFIDADKLNYPEYYDRCVTLLRKGGVIMIDNVRTVILPTSSRCSR</sequence>
<evidence type="ECO:0000313" key="6">
    <source>
        <dbReference type="EMBL" id="VDM77578.1"/>
    </source>
</evidence>
<reference evidence="6 7" key="1">
    <citation type="submission" date="2018-11" db="EMBL/GenBank/DDBJ databases">
        <authorList>
            <consortium name="Pathogen Informatics"/>
        </authorList>
    </citation>
    <scope>NUCLEOTIDE SEQUENCE [LARGE SCALE GENOMIC DNA]</scope>
</reference>
<evidence type="ECO:0000256" key="5">
    <source>
        <dbReference type="SAM" id="SignalP"/>
    </source>
</evidence>
<dbReference type="InterPro" id="IPR050362">
    <property type="entry name" value="Cation-dep_OMT"/>
</dbReference>
<dbReference type="Gene3D" id="3.40.50.150">
    <property type="entry name" value="Vaccinia Virus protein VP39"/>
    <property type="match status" value="2"/>
</dbReference>
<evidence type="ECO:0000256" key="1">
    <source>
        <dbReference type="ARBA" id="ARBA00022603"/>
    </source>
</evidence>
<dbReference type="EMBL" id="UYYB01099572">
    <property type="protein sequence ID" value="VDM77578.1"/>
    <property type="molecule type" value="Genomic_DNA"/>
</dbReference>
<dbReference type="SUPFAM" id="SSF53335">
    <property type="entry name" value="S-adenosyl-L-methionine-dependent methyltransferases"/>
    <property type="match status" value="1"/>
</dbReference>
<keyword evidence="5" id="KW-0732">Signal</keyword>
<evidence type="ECO:0000256" key="2">
    <source>
        <dbReference type="ARBA" id="ARBA00022679"/>
    </source>
</evidence>
<feature type="signal peptide" evidence="5">
    <location>
        <begin position="1"/>
        <end position="20"/>
    </location>
</feature>
<organism evidence="6 7">
    <name type="scientific">Strongylus vulgaris</name>
    <name type="common">Blood worm</name>
    <dbReference type="NCBI Taxonomy" id="40348"/>
    <lineage>
        <taxon>Eukaryota</taxon>
        <taxon>Metazoa</taxon>
        <taxon>Ecdysozoa</taxon>
        <taxon>Nematoda</taxon>
        <taxon>Chromadorea</taxon>
        <taxon>Rhabditida</taxon>
        <taxon>Rhabditina</taxon>
        <taxon>Rhabditomorpha</taxon>
        <taxon>Strongyloidea</taxon>
        <taxon>Strongylidae</taxon>
        <taxon>Strongylus</taxon>
    </lineage>
</organism>
<dbReference type="OrthoDB" id="10251242at2759"/>
<accession>A0A3P7LEF5</accession>
<dbReference type="GO" id="GO:0008171">
    <property type="term" value="F:O-methyltransferase activity"/>
    <property type="evidence" value="ECO:0007669"/>
    <property type="project" value="InterPro"/>
</dbReference>
<dbReference type="PANTHER" id="PTHR10509">
    <property type="entry name" value="O-METHYLTRANSFERASE-RELATED"/>
    <property type="match status" value="1"/>
</dbReference>
<evidence type="ECO:0000313" key="7">
    <source>
        <dbReference type="Proteomes" id="UP000270094"/>
    </source>
</evidence>
<dbReference type="GO" id="GO:0032259">
    <property type="term" value="P:methylation"/>
    <property type="evidence" value="ECO:0007669"/>
    <property type="project" value="UniProtKB-KW"/>
</dbReference>
<keyword evidence="2" id="KW-0808">Transferase</keyword>
<feature type="chain" id="PRO_5018316393" evidence="5">
    <location>
        <begin position="21"/>
        <end position="189"/>
    </location>
</feature>
<proteinExistence type="inferred from homology"/>
<feature type="non-terminal residue" evidence="6">
    <location>
        <position position="189"/>
    </location>
</feature>
<dbReference type="InterPro" id="IPR002935">
    <property type="entry name" value="SAM_O-MeTrfase"/>
</dbReference>
<dbReference type="AlphaFoldDB" id="A0A3P7LEF5"/>
<gene>
    <name evidence="6" type="ORF">SVUK_LOCUS12576</name>
</gene>
<evidence type="ECO:0000256" key="3">
    <source>
        <dbReference type="ARBA" id="ARBA00022691"/>
    </source>
</evidence>
<evidence type="ECO:0000256" key="4">
    <source>
        <dbReference type="ARBA" id="ARBA00023453"/>
    </source>
</evidence>
<dbReference type="Proteomes" id="UP000270094">
    <property type="component" value="Unassembled WGS sequence"/>
</dbReference>
<name>A0A3P7LEF5_STRVU</name>
<keyword evidence="3" id="KW-0949">S-adenosyl-L-methionine</keyword>
<comment type="similarity">
    <text evidence="4">Belongs to the class I-like SAM-binding methyltransferase superfamily. Cation-dependent O-methyltransferase family.</text>
</comment>
<keyword evidence="7" id="KW-1185">Reference proteome</keyword>
<dbReference type="Pfam" id="PF01596">
    <property type="entry name" value="Methyltransf_3"/>
    <property type="match status" value="2"/>
</dbReference>
<dbReference type="PANTHER" id="PTHR10509:SF93">
    <property type="entry name" value="CATECHOL O-METHYLTRANSFERASE DOMAIN-CONTAINING PROTEIN 1"/>
    <property type="match status" value="1"/>
</dbReference>
<dbReference type="GO" id="GO:0008757">
    <property type="term" value="F:S-adenosylmethionine-dependent methyltransferase activity"/>
    <property type="evidence" value="ECO:0007669"/>
    <property type="project" value="TreeGrafter"/>
</dbReference>
<keyword evidence="1" id="KW-0489">Methyltransferase</keyword>
<dbReference type="InterPro" id="IPR029063">
    <property type="entry name" value="SAM-dependent_MTases_sf"/>
</dbReference>